<proteinExistence type="predicted"/>
<protein>
    <submittedName>
        <fullName evidence="2">DUF1939 domain-containing protein</fullName>
    </submittedName>
</protein>
<dbReference type="Gene3D" id="2.60.40.1180">
    <property type="entry name" value="Golgi alpha-mannosidase II"/>
    <property type="match status" value="1"/>
</dbReference>
<accession>A0A9E7NB73</accession>
<sequence>MYTTWRNETLNDYSGNAGDVEVNGDGWVEVWVPPEGWVFYARTDFPPQSAIFSVALESRAVSTASNLIYHDEVY</sequence>
<evidence type="ECO:0000313" key="3">
    <source>
        <dbReference type="Proteomes" id="UP001056855"/>
    </source>
</evidence>
<dbReference type="KEGG" id="sawl:NGM29_00030"/>
<dbReference type="InterPro" id="IPR015237">
    <property type="entry name" value="Alpha-amylase_C_pro"/>
</dbReference>
<organism evidence="2 3">
    <name type="scientific">Natronosalvus rutilus</name>
    <dbReference type="NCBI Taxonomy" id="2953753"/>
    <lineage>
        <taxon>Archaea</taxon>
        <taxon>Methanobacteriati</taxon>
        <taxon>Methanobacteriota</taxon>
        <taxon>Stenosarchaea group</taxon>
        <taxon>Halobacteria</taxon>
        <taxon>Halobacteriales</taxon>
        <taxon>Natrialbaceae</taxon>
        <taxon>Natronosalvus</taxon>
    </lineage>
</organism>
<reference evidence="2" key="1">
    <citation type="submission" date="2022-06" db="EMBL/GenBank/DDBJ databases">
        <title>Diverse halophilic archaea isolated from saline environments.</title>
        <authorList>
            <person name="Cui H.-L."/>
        </authorList>
    </citation>
    <scope>NUCLEOTIDE SEQUENCE</scope>
    <source>
        <strain evidence="2">WLHS1</strain>
    </source>
</reference>
<feature type="domain" description="Alpha-amylase C-terminal prokaryotic" evidence="1">
    <location>
        <begin position="2"/>
        <end position="39"/>
    </location>
</feature>
<dbReference type="EMBL" id="CP100355">
    <property type="protein sequence ID" value="UTF53718.1"/>
    <property type="molecule type" value="Genomic_DNA"/>
</dbReference>
<dbReference type="Pfam" id="PF09154">
    <property type="entry name" value="Alpha-amy_C_pro"/>
    <property type="match status" value="1"/>
</dbReference>
<gene>
    <name evidence="2" type="ORF">NGM29_00030</name>
</gene>
<evidence type="ECO:0000313" key="2">
    <source>
        <dbReference type="EMBL" id="UTF53718.1"/>
    </source>
</evidence>
<dbReference type="InterPro" id="IPR013780">
    <property type="entry name" value="Glyco_hydro_b"/>
</dbReference>
<evidence type="ECO:0000259" key="1">
    <source>
        <dbReference type="Pfam" id="PF09154"/>
    </source>
</evidence>
<name>A0A9E7NB73_9EURY</name>
<dbReference type="Proteomes" id="UP001056855">
    <property type="component" value="Chromosome"/>
</dbReference>
<dbReference type="AlphaFoldDB" id="A0A9E7NB73"/>
<keyword evidence="3" id="KW-1185">Reference proteome</keyword>
<dbReference type="GO" id="GO:0004553">
    <property type="term" value="F:hydrolase activity, hydrolyzing O-glycosyl compounds"/>
    <property type="evidence" value="ECO:0007669"/>
    <property type="project" value="InterPro"/>
</dbReference>